<name>A0A7J5AM05_9FLAO</name>
<dbReference type="RefSeq" id="WP_150899601.1">
    <property type="nucleotide sequence ID" value="NZ_WAAU01000012.1"/>
</dbReference>
<organism evidence="1 2">
    <name type="scientific">Tenacibaculum aiptasiae</name>
    <dbReference type="NCBI Taxonomy" id="426481"/>
    <lineage>
        <taxon>Bacteria</taxon>
        <taxon>Pseudomonadati</taxon>
        <taxon>Bacteroidota</taxon>
        <taxon>Flavobacteriia</taxon>
        <taxon>Flavobacteriales</taxon>
        <taxon>Flavobacteriaceae</taxon>
        <taxon>Tenacibaculum</taxon>
    </lineage>
</organism>
<dbReference type="InterPro" id="IPR025348">
    <property type="entry name" value="DUF4252"/>
</dbReference>
<evidence type="ECO:0000313" key="1">
    <source>
        <dbReference type="EMBL" id="KAB1158632.1"/>
    </source>
</evidence>
<dbReference type="PROSITE" id="PS51257">
    <property type="entry name" value="PROKAR_LIPOPROTEIN"/>
    <property type="match status" value="1"/>
</dbReference>
<sequence length="195" mass="22050">MKKLFIYSLLLVAFATISCKKEQSLQGYLVESQDKKGFISLDLPASLLQLSTDNASEEDKKAYESIRKINVTGLPFKDTDEATYEAEKNKLKEIFKNSDYKRLINFKKDGATAVIYYTGEADAIDEIIAFGYSKEMGVGIARLLGDNMNPAKIMDMMKKSKLDEKNLDFGKFKSILGENVIKSEERKEIKVKVTE</sequence>
<comment type="caution">
    <text evidence="1">The sequence shown here is derived from an EMBL/GenBank/DDBJ whole genome shotgun (WGS) entry which is preliminary data.</text>
</comment>
<dbReference type="AlphaFoldDB" id="A0A7J5AM05"/>
<dbReference type="OrthoDB" id="1143555at2"/>
<dbReference type="EMBL" id="WAAU01000012">
    <property type="protein sequence ID" value="KAB1158632.1"/>
    <property type="molecule type" value="Genomic_DNA"/>
</dbReference>
<reference evidence="1 2" key="1">
    <citation type="submission" date="2019-09" db="EMBL/GenBank/DDBJ databases">
        <authorList>
            <person name="Cao W.R."/>
        </authorList>
    </citation>
    <scope>NUCLEOTIDE SEQUENCE [LARGE SCALE GENOMIC DNA]</scope>
    <source>
        <strain evidence="2">a4</strain>
    </source>
</reference>
<accession>A0A7J5AM05</accession>
<dbReference type="Pfam" id="PF14060">
    <property type="entry name" value="DUF4252"/>
    <property type="match status" value="1"/>
</dbReference>
<keyword evidence="2" id="KW-1185">Reference proteome</keyword>
<gene>
    <name evidence="1" type="ORF">F7018_08415</name>
</gene>
<proteinExistence type="predicted"/>
<protein>
    <submittedName>
        <fullName evidence="1">DUF4252 domain-containing protein</fullName>
    </submittedName>
</protein>
<evidence type="ECO:0000313" key="2">
    <source>
        <dbReference type="Proteomes" id="UP000467305"/>
    </source>
</evidence>
<dbReference type="Proteomes" id="UP000467305">
    <property type="component" value="Unassembled WGS sequence"/>
</dbReference>